<evidence type="ECO:0000259" key="6">
    <source>
        <dbReference type="Pfam" id="PF04542"/>
    </source>
</evidence>
<dbReference type="InterPro" id="IPR013324">
    <property type="entry name" value="RNA_pol_sigma_r3/r4-like"/>
</dbReference>
<dbReference type="InterPro" id="IPR007627">
    <property type="entry name" value="RNA_pol_sigma70_r2"/>
</dbReference>
<evidence type="ECO:0000256" key="4">
    <source>
        <dbReference type="ARBA" id="ARBA00023125"/>
    </source>
</evidence>
<name>A0A5J6V6R4_9MICO</name>
<proteinExistence type="inferred from homology"/>
<feature type="domain" description="RNA polymerase sigma-70 region 2" evidence="6">
    <location>
        <begin position="14"/>
        <end position="78"/>
    </location>
</feature>
<dbReference type="InterPro" id="IPR014325">
    <property type="entry name" value="RNA_pol_sigma-E_actinobac"/>
</dbReference>
<dbReference type="Gene3D" id="1.10.10.10">
    <property type="entry name" value="Winged helix-like DNA-binding domain superfamily/Winged helix DNA-binding domain"/>
    <property type="match status" value="1"/>
</dbReference>
<evidence type="ECO:0000259" key="7">
    <source>
        <dbReference type="Pfam" id="PF08281"/>
    </source>
</evidence>
<dbReference type="AlphaFoldDB" id="A0A5J6V6R4"/>
<evidence type="ECO:0000313" key="9">
    <source>
        <dbReference type="Proteomes" id="UP000326546"/>
    </source>
</evidence>
<dbReference type="NCBIfam" id="TIGR02937">
    <property type="entry name" value="sigma70-ECF"/>
    <property type="match status" value="1"/>
</dbReference>
<evidence type="ECO:0000256" key="3">
    <source>
        <dbReference type="ARBA" id="ARBA00023082"/>
    </source>
</evidence>
<dbReference type="RefSeq" id="WP_158061257.1">
    <property type="nucleotide sequence ID" value="NZ_CP044427.1"/>
</dbReference>
<evidence type="ECO:0000256" key="5">
    <source>
        <dbReference type="ARBA" id="ARBA00023163"/>
    </source>
</evidence>
<dbReference type="KEGG" id="serw:FY030_09310"/>
<dbReference type="Pfam" id="PF08281">
    <property type="entry name" value="Sigma70_r4_2"/>
    <property type="match status" value="1"/>
</dbReference>
<dbReference type="EMBL" id="CP044427">
    <property type="protein sequence ID" value="QFG68871.1"/>
    <property type="molecule type" value="Genomic_DNA"/>
</dbReference>
<dbReference type="GO" id="GO:0003677">
    <property type="term" value="F:DNA binding"/>
    <property type="evidence" value="ECO:0007669"/>
    <property type="project" value="UniProtKB-KW"/>
</dbReference>
<comment type="similarity">
    <text evidence="1">Belongs to the sigma-70 factor family. ECF subfamily.</text>
</comment>
<organism evidence="8 9">
    <name type="scientific">Ornithinimicrobium pratense</name>
    <dbReference type="NCBI Taxonomy" id="2593973"/>
    <lineage>
        <taxon>Bacteria</taxon>
        <taxon>Bacillati</taxon>
        <taxon>Actinomycetota</taxon>
        <taxon>Actinomycetes</taxon>
        <taxon>Micrococcales</taxon>
        <taxon>Ornithinimicrobiaceae</taxon>
        <taxon>Ornithinimicrobium</taxon>
    </lineage>
</organism>
<dbReference type="PANTHER" id="PTHR43133">
    <property type="entry name" value="RNA POLYMERASE ECF-TYPE SIGMA FACTO"/>
    <property type="match status" value="1"/>
</dbReference>
<accession>A0A5J6V6R4</accession>
<evidence type="ECO:0000256" key="1">
    <source>
        <dbReference type="ARBA" id="ARBA00010641"/>
    </source>
</evidence>
<reference evidence="8 9" key="1">
    <citation type="submission" date="2019-09" db="EMBL/GenBank/DDBJ databases">
        <title>Serinicoccus pratensis sp. nov., isolated from meadow soil.</title>
        <authorList>
            <person name="Zhang W."/>
        </authorList>
    </citation>
    <scope>NUCLEOTIDE SEQUENCE [LARGE SCALE GENOMIC DNA]</scope>
    <source>
        <strain evidence="8 9">W204</strain>
    </source>
</reference>
<dbReference type="CDD" id="cd06171">
    <property type="entry name" value="Sigma70_r4"/>
    <property type="match status" value="1"/>
</dbReference>
<keyword evidence="2" id="KW-0805">Transcription regulation</keyword>
<dbReference type="GO" id="GO:0006352">
    <property type="term" value="P:DNA-templated transcription initiation"/>
    <property type="evidence" value="ECO:0007669"/>
    <property type="project" value="InterPro"/>
</dbReference>
<keyword evidence="5" id="KW-0804">Transcription</keyword>
<dbReference type="Pfam" id="PF04542">
    <property type="entry name" value="Sigma70_r2"/>
    <property type="match status" value="1"/>
</dbReference>
<dbReference type="InterPro" id="IPR013325">
    <property type="entry name" value="RNA_pol_sigma_r2"/>
</dbReference>
<dbReference type="NCBIfam" id="TIGR02983">
    <property type="entry name" value="SigE-fam_strep"/>
    <property type="match status" value="1"/>
</dbReference>
<gene>
    <name evidence="8" type="ORF">FY030_09310</name>
</gene>
<dbReference type="Proteomes" id="UP000326546">
    <property type="component" value="Chromosome"/>
</dbReference>
<dbReference type="SUPFAM" id="SSF88659">
    <property type="entry name" value="Sigma3 and sigma4 domains of RNA polymerase sigma factors"/>
    <property type="match status" value="1"/>
</dbReference>
<dbReference type="GO" id="GO:0016987">
    <property type="term" value="F:sigma factor activity"/>
    <property type="evidence" value="ECO:0007669"/>
    <property type="project" value="UniProtKB-KW"/>
</dbReference>
<dbReference type="InterPro" id="IPR014284">
    <property type="entry name" value="RNA_pol_sigma-70_dom"/>
</dbReference>
<dbReference type="PANTHER" id="PTHR43133:SF50">
    <property type="entry name" value="ECF RNA POLYMERASE SIGMA FACTOR SIGM"/>
    <property type="match status" value="1"/>
</dbReference>
<dbReference type="InterPro" id="IPR036388">
    <property type="entry name" value="WH-like_DNA-bd_sf"/>
</dbReference>
<sequence length="179" mass="19789">MSATTADAEFAEFVRARQHPLIRAARLYCGDHHAAEDLVQDALIKLASRWESVREGSPDAYVRRILYRDAVSRWRKWGREIPYAVQAGEPDLLNSGVVPAQVDAWVEGSQVRQALAQLPPRQRAVIVLRYFEDQSEADIADTLGCSTGTVKSQASKALQKLRSLMPEVAGSTRTGGGER</sequence>
<protein>
    <submittedName>
        <fullName evidence="8">SigE family RNA polymerase sigma factor</fullName>
    </submittedName>
</protein>
<dbReference type="Gene3D" id="1.10.1740.10">
    <property type="match status" value="1"/>
</dbReference>
<evidence type="ECO:0000256" key="2">
    <source>
        <dbReference type="ARBA" id="ARBA00023015"/>
    </source>
</evidence>
<keyword evidence="4" id="KW-0238">DNA-binding</keyword>
<dbReference type="SUPFAM" id="SSF88946">
    <property type="entry name" value="Sigma2 domain of RNA polymerase sigma factors"/>
    <property type="match status" value="1"/>
</dbReference>
<evidence type="ECO:0000313" key="8">
    <source>
        <dbReference type="EMBL" id="QFG68871.1"/>
    </source>
</evidence>
<feature type="domain" description="RNA polymerase sigma factor 70 region 4 type 2" evidence="7">
    <location>
        <begin position="110"/>
        <end position="161"/>
    </location>
</feature>
<dbReference type="OrthoDB" id="3688906at2"/>
<keyword evidence="3" id="KW-0731">Sigma factor</keyword>
<dbReference type="InterPro" id="IPR013249">
    <property type="entry name" value="RNA_pol_sigma70_r4_t2"/>
</dbReference>
<dbReference type="InterPro" id="IPR039425">
    <property type="entry name" value="RNA_pol_sigma-70-like"/>
</dbReference>
<keyword evidence="9" id="KW-1185">Reference proteome</keyword>